<proteinExistence type="predicted"/>
<dbReference type="InterPro" id="IPR048365">
    <property type="entry name" value="TNP-like_RNaseH_N"/>
</dbReference>
<dbReference type="EMBL" id="HACA01032684">
    <property type="protein sequence ID" value="CDW50045.1"/>
    <property type="molecule type" value="Transcribed_RNA"/>
</dbReference>
<dbReference type="Pfam" id="PF21787">
    <property type="entry name" value="TNP-like_RNaseH_N"/>
    <property type="match status" value="1"/>
</dbReference>
<sequence>MVHGLSGREKANLVRTALSKVYDTDIIIPSITCDGSSCNFTMFNASELFSVQIISGSSSFQS</sequence>
<evidence type="ECO:0000259" key="1">
    <source>
        <dbReference type="Pfam" id="PF21787"/>
    </source>
</evidence>
<evidence type="ECO:0000313" key="2">
    <source>
        <dbReference type="EMBL" id="CDW50045.1"/>
    </source>
</evidence>
<accession>A0A0K2VI73</accession>
<protein>
    <submittedName>
        <fullName evidence="2">THAP domaincontaining protein 9like [Hydra vulgaris]</fullName>
    </submittedName>
</protein>
<name>A0A0K2VI73_LEPSM</name>
<dbReference type="AlphaFoldDB" id="A0A0K2VI73"/>
<dbReference type="OrthoDB" id="7312725at2759"/>
<organism evidence="2">
    <name type="scientific">Lepeophtheirus salmonis</name>
    <name type="common">Salmon louse</name>
    <name type="synonym">Caligus salmonis</name>
    <dbReference type="NCBI Taxonomy" id="72036"/>
    <lineage>
        <taxon>Eukaryota</taxon>
        <taxon>Metazoa</taxon>
        <taxon>Ecdysozoa</taxon>
        <taxon>Arthropoda</taxon>
        <taxon>Crustacea</taxon>
        <taxon>Multicrustacea</taxon>
        <taxon>Hexanauplia</taxon>
        <taxon>Copepoda</taxon>
        <taxon>Siphonostomatoida</taxon>
        <taxon>Caligidae</taxon>
        <taxon>Lepeophtheirus</taxon>
    </lineage>
</organism>
<feature type="domain" description="Transposable element P transposase-like RNase H" evidence="1">
    <location>
        <begin position="2"/>
        <end position="45"/>
    </location>
</feature>
<reference evidence="2" key="1">
    <citation type="submission" date="2014-05" db="EMBL/GenBank/DDBJ databases">
        <authorList>
            <person name="Chronopoulou M."/>
        </authorList>
    </citation>
    <scope>NUCLEOTIDE SEQUENCE</scope>
    <source>
        <tissue evidence="2">Whole organism</tissue>
    </source>
</reference>